<evidence type="ECO:0000256" key="1">
    <source>
        <dbReference type="SAM" id="MobiDB-lite"/>
    </source>
</evidence>
<dbReference type="PATRIC" id="fig|1230338.3.peg.579"/>
<evidence type="ECO:0000313" key="3">
    <source>
        <dbReference type="Proteomes" id="UP000023795"/>
    </source>
</evidence>
<keyword evidence="3" id="KW-1185">Reference proteome</keyword>
<name>L2F8P0_9GAMM</name>
<comment type="caution">
    <text evidence="2">The sequence shown here is derived from an EMBL/GenBank/DDBJ whole genome shotgun (WGS) entry which is preliminary data.</text>
</comment>
<dbReference type="EMBL" id="ANIN01000001">
    <property type="protein sequence ID" value="ELA09270.1"/>
    <property type="molecule type" value="Genomic_DNA"/>
</dbReference>
<accession>L2F8P0</accession>
<reference evidence="2 3" key="1">
    <citation type="journal article" date="2013" name="Genome Announc.">
        <title>Genome Sequence of Moraxella macacae 0408225, a Novel Bacterial Species Isolated from a Cynomolgus Macaque with Epistaxis.</title>
        <authorList>
            <person name="Ladner J.T."/>
            <person name="Whitehouse C.A."/>
            <person name="Koroleva G.I."/>
            <person name="Palacios G.F."/>
        </authorList>
    </citation>
    <scope>NUCLEOTIDE SEQUENCE [LARGE SCALE GENOMIC DNA]</scope>
    <source>
        <strain evidence="2 3">0408225</strain>
    </source>
</reference>
<organism evidence="2 3">
    <name type="scientific">Moraxella macacae 0408225</name>
    <dbReference type="NCBI Taxonomy" id="1230338"/>
    <lineage>
        <taxon>Bacteria</taxon>
        <taxon>Pseudomonadati</taxon>
        <taxon>Pseudomonadota</taxon>
        <taxon>Gammaproteobacteria</taxon>
        <taxon>Moraxellales</taxon>
        <taxon>Moraxellaceae</taxon>
        <taxon>Moraxella</taxon>
    </lineage>
</organism>
<protein>
    <submittedName>
        <fullName evidence="2">Uncharacterized protein</fullName>
    </submittedName>
</protein>
<dbReference type="Proteomes" id="UP000023795">
    <property type="component" value="Unassembled WGS sequence"/>
</dbReference>
<dbReference type="RefSeq" id="WP_009767090.1">
    <property type="nucleotide sequence ID" value="NZ_ANIN01000001.1"/>
</dbReference>
<dbReference type="STRING" id="1230338.MOMA_02655"/>
<gene>
    <name evidence="2" type="ORF">MOMA_02655</name>
</gene>
<feature type="compositionally biased region" description="Polar residues" evidence="1">
    <location>
        <begin position="67"/>
        <end position="76"/>
    </location>
</feature>
<proteinExistence type="predicted"/>
<feature type="region of interest" description="Disordered" evidence="1">
    <location>
        <begin position="53"/>
        <end position="76"/>
    </location>
</feature>
<sequence>MNQNPTLKSGKKSQFLLKGLTQKQREFLKNYDGATSITAAILALINKEMAREAPPQNEKYSKFVEKQQPSKTKQRIQMSLPENEYLDFVKNHTLLVEKVLKR</sequence>
<evidence type="ECO:0000313" key="2">
    <source>
        <dbReference type="EMBL" id="ELA09270.1"/>
    </source>
</evidence>
<dbReference type="AlphaFoldDB" id="L2F8P0"/>